<dbReference type="HOGENOM" id="CLU_681003_0_0_9"/>
<proteinExistence type="predicted"/>
<dbReference type="GO" id="GO:0008757">
    <property type="term" value="F:S-adenosylmethionine-dependent methyltransferase activity"/>
    <property type="evidence" value="ECO:0007669"/>
    <property type="project" value="InterPro"/>
</dbReference>
<accession>M1E648</accession>
<dbReference type="AlphaFoldDB" id="M1E648"/>
<evidence type="ECO:0000313" key="2">
    <source>
        <dbReference type="EMBL" id="AEE14636.1"/>
    </source>
</evidence>
<keyword evidence="3" id="KW-1185">Reference proteome</keyword>
<keyword evidence="2" id="KW-0489">Methyltransferase</keyword>
<dbReference type="PANTHER" id="PTHR43036:SF2">
    <property type="entry name" value="OS04G0481300 PROTEIN"/>
    <property type="match status" value="1"/>
</dbReference>
<dbReference type="KEGG" id="tnr:Thena_1007"/>
<feature type="domain" description="Methyltransferase type 11" evidence="1">
    <location>
        <begin position="268"/>
        <end position="327"/>
    </location>
</feature>
<organism evidence="2 3">
    <name type="scientific">Thermodesulfobium narugense DSM 14796</name>
    <dbReference type="NCBI Taxonomy" id="747365"/>
    <lineage>
        <taxon>Bacteria</taxon>
        <taxon>Pseudomonadati</taxon>
        <taxon>Thermodesulfobiota</taxon>
        <taxon>Thermodesulfobiia</taxon>
        <taxon>Thermodesulfobiales</taxon>
        <taxon>Thermodesulfobiaceae</taxon>
        <taxon>Thermodesulfobium</taxon>
    </lineage>
</organism>
<reference evidence="2 3" key="1">
    <citation type="submission" date="2011-04" db="EMBL/GenBank/DDBJ databases">
        <title>The complete genome of Thermodesulfobium narugense DSM 14796.</title>
        <authorList>
            <consortium name="US DOE Joint Genome Institute (JGI-PGF)"/>
            <person name="Lucas S."/>
            <person name="Han J."/>
            <person name="Lapidus A."/>
            <person name="Bruce D."/>
            <person name="Goodwin L."/>
            <person name="Pitluck S."/>
            <person name="Peters L."/>
            <person name="Kyrpides N."/>
            <person name="Mavromatis K."/>
            <person name="Pagani I."/>
            <person name="Ivanova N."/>
            <person name="Ovchinnikova G."/>
            <person name="Zhang X."/>
            <person name="Saunders L."/>
            <person name="Detter J.C."/>
            <person name="Tapia R."/>
            <person name="Han C."/>
            <person name="Land M."/>
            <person name="Hauser L."/>
            <person name="Markowitz V."/>
            <person name="Cheng J.-F."/>
            <person name="Hugenholtz P."/>
            <person name="Woyke T."/>
            <person name="Wu D."/>
            <person name="Spring S."/>
            <person name="Schroeder M."/>
            <person name="Brambilla E."/>
            <person name="Klenk H.-P."/>
            <person name="Eisen J.A."/>
        </authorList>
    </citation>
    <scope>NUCLEOTIDE SEQUENCE [LARGE SCALE GENOMIC DNA]</scope>
    <source>
        <strain evidence="2 3">DSM 14796</strain>
    </source>
</reference>
<dbReference type="CDD" id="cd02440">
    <property type="entry name" value="AdoMet_MTases"/>
    <property type="match status" value="1"/>
</dbReference>
<dbReference type="OrthoDB" id="7365827at2"/>
<dbReference type="Proteomes" id="UP000011765">
    <property type="component" value="Chromosome"/>
</dbReference>
<dbReference type="GO" id="GO:0032259">
    <property type="term" value="P:methylation"/>
    <property type="evidence" value="ECO:0007669"/>
    <property type="project" value="UniProtKB-KW"/>
</dbReference>
<dbReference type="InterPro" id="IPR029063">
    <property type="entry name" value="SAM-dependent_MTases_sf"/>
</dbReference>
<gene>
    <name evidence="2" type="ORF">Thena_1007</name>
</gene>
<evidence type="ECO:0000259" key="1">
    <source>
        <dbReference type="Pfam" id="PF08241"/>
    </source>
</evidence>
<name>M1E648_9BACT</name>
<keyword evidence="2" id="KW-0808">Transferase</keyword>
<dbReference type="EMBL" id="CP002690">
    <property type="protein sequence ID" value="AEE14636.1"/>
    <property type="molecule type" value="Genomic_DNA"/>
</dbReference>
<dbReference type="GO" id="GO:0003755">
    <property type="term" value="F:peptidyl-prolyl cis-trans isomerase activity"/>
    <property type="evidence" value="ECO:0007669"/>
    <property type="project" value="InterPro"/>
</dbReference>
<dbReference type="eggNOG" id="COG1047">
    <property type="taxonomic scope" value="Bacteria"/>
</dbReference>
<protein>
    <submittedName>
        <fullName evidence="2">Methyltransferase type 11</fullName>
    </submittedName>
</protein>
<dbReference type="Pfam" id="PF08241">
    <property type="entry name" value="Methyltransf_11"/>
    <property type="match status" value="1"/>
</dbReference>
<dbReference type="RefSeq" id="WP_013756359.1">
    <property type="nucleotide sequence ID" value="NC_015499.1"/>
</dbReference>
<evidence type="ECO:0000313" key="3">
    <source>
        <dbReference type="Proteomes" id="UP000011765"/>
    </source>
</evidence>
<dbReference type="Gene3D" id="3.10.50.40">
    <property type="match status" value="1"/>
</dbReference>
<dbReference type="eggNOG" id="COG2226">
    <property type="taxonomic scope" value="Bacteria"/>
</dbReference>
<dbReference type="Gene3D" id="3.40.50.150">
    <property type="entry name" value="Vaccinia Virus protein VP39"/>
    <property type="match status" value="1"/>
</dbReference>
<sequence>MIDISSYNAVVELSIKWKAYDISHEDRYFISKLNLWRDIFPKDFYDKLVNSDVGSVVEKEYLKGEYIEKYDSKNTFYINCSQFNKKFIKDRIIEPKFGRFYPKGIIEGISNIFKDNFEPFRVIGIERDKILVDFNHPFSNYNFIVSAKIINLRPKNPEIGGSCFDWIDKVAFEAGMKARWNNMPTDFFSGDSFKRDDESEDSLFYSFPRFVNHIDATAMEHISSIYSVLLKPDTDILDFMCSWNSHLPGKIKFKRVSGLGLNEQELSKNKVLDDWIVQDLNSNSTLPYDDNSFDSIICTVSIEYLVNPFEIFSEILRILKPGGIFIVTISNRWFPPKAIKIWQDLLEFERVGMVLEYFIQSGFRNINTLSIRGYPRPEGDKYFFKENFSDPIHAIWGFKKN</sequence>
<dbReference type="STRING" id="747365.Thena_1007"/>
<dbReference type="PANTHER" id="PTHR43036">
    <property type="entry name" value="OSJNBB0011N17.9 PROTEIN"/>
    <property type="match status" value="1"/>
</dbReference>
<dbReference type="SUPFAM" id="SSF53335">
    <property type="entry name" value="S-adenosyl-L-methionine-dependent methyltransferases"/>
    <property type="match status" value="1"/>
</dbReference>
<dbReference type="InterPro" id="IPR046357">
    <property type="entry name" value="PPIase_dom_sf"/>
</dbReference>
<dbReference type="InterPro" id="IPR013216">
    <property type="entry name" value="Methyltransf_11"/>
</dbReference>